<evidence type="ECO:0000313" key="5">
    <source>
        <dbReference type="Proteomes" id="UP000689967"/>
    </source>
</evidence>
<dbReference type="Pfam" id="PF01614">
    <property type="entry name" value="IclR_C"/>
    <property type="match status" value="1"/>
</dbReference>
<dbReference type="RefSeq" id="WP_216876407.1">
    <property type="nucleotide sequence ID" value="NZ_JAERQM010000004.1"/>
</dbReference>
<reference evidence="4 5" key="1">
    <citation type="submission" date="2021-01" db="EMBL/GenBank/DDBJ databases">
        <title>Roseomonas sp. nov, a bacterium isolated from an oil production mixture in Yumen Oilfield.</title>
        <authorList>
            <person name="Wu D."/>
        </authorList>
    </citation>
    <scope>NUCLEOTIDE SEQUENCE [LARGE SCALE GENOMIC DNA]</scope>
    <source>
        <strain evidence="4 5">ROY-5-3</strain>
    </source>
</reference>
<dbReference type="EMBL" id="JAERQM010000004">
    <property type="protein sequence ID" value="MBU8544820.1"/>
    <property type="molecule type" value="Genomic_DNA"/>
</dbReference>
<dbReference type="InterPro" id="IPR014757">
    <property type="entry name" value="Tscrpt_reg_IclR_C"/>
</dbReference>
<dbReference type="PROSITE" id="PS51078">
    <property type="entry name" value="ICLR_ED"/>
    <property type="match status" value="1"/>
</dbReference>
<sequence>MAKKAEESGELGLSLVTVRRTLAVIEMLADSDAGMSLSDIARRLDVNKNIALRILMTLEEENYLYRHVESKFYFVGFKVSNLGLRVLSRNRLLGQCQPVLRQLADDCGELVLFSVLDQGEPRWVMAAVGRRQRLQVDPVTPMAPHATATGKAWLSTLPDDQVARIVDGRLEALTPYTVTTLEALLAQLAEIRRSGLALSNQENEAGIAAIATPIWTAADAAEAKARRCVGFVSITAPISRATPEDFNRFGGLVRDCAARLGDAWPLPEAESFAPSQSLMPHGLIV</sequence>
<name>A0ABS6H7Y6_9PROT</name>
<protein>
    <submittedName>
        <fullName evidence="4">IclR family transcriptional regulator</fullName>
    </submittedName>
</protein>
<dbReference type="Pfam" id="PF09339">
    <property type="entry name" value="HTH_IclR"/>
    <property type="match status" value="1"/>
</dbReference>
<comment type="caution">
    <text evidence="4">The sequence shown here is derived from an EMBL/GenBank/DDBJ whole genome shotgun (WGS) entry which is preliminary data.</text>
</comment>
<keyword evidence="5" id="KW-1185">Reference proteome</keyword>
<evidence type="ECO:0000259" key="3">
    <source>
        <dbReference type="PROSITE" id="PS51078"/>
    </source>
</evidence>
<organism evidence="4 5">
    <name type="scientific">Falsiroseomonas oleicola</name>
    <dbReference type="NCBI Taxonomy" id="2801474"/>
    <lineage>
        <taxon>Bacteria</taxon>
        <taxon>Pseudomonadati</taxon>
        <taxon>Pseudomonadota</taxon>
        <taxon>Alphaproteobacteria</taxon>
        <taxon>Acetobacterales</taxon>
        <taxon>Roseomonadaceae</taxon>
        <taxon>Falsiroseomonas</taxon>
    </lineage>
</organism>
<evidence type="ECO:0000256" key="1">
    <source>
        <dbReference type="ARBA" id="ARBA00023125"/>
    </source>
</evidence>
<dbReference type="PROSITE" id="PS51077">
    <property type="entry name" value="HTH_ICLR"/>
    <property type="match status" value="1"/>
</dbReference>
<evidence type="ECO:0000259" key="2">
    <source>
        <dbReference type="PROSITE" id="PS51077"/>
    </source>
</evidence>
<proteinExistence type="predicted"/>
<dbReference type="InterPro" id="IPR050707">
    <property type="entry name" value="HTH_MetabolicPath_Reg"/>
</dbReference>
<dbReference type="PANTHER" id="PTHR30136:SF24">
    <property type="entry name" value="HTH-TYPE TRANSCRIPTIONAL REPRESSOR ALLR"/>
    <property type="match status" value="1"/>
</dbReference>
<dbReference type="SMART" id="SM00346">
    <property type="entry name" value="HTH_ICLR"/>
    <property type="match status" value="1"/>
</dbReference>
<feature type="domain" description="HTH iclR-type" evidence="2">
    <location>
        <begin position="15"/>
        <end position="77"/>
    </location>
</feature>
<dbReference type="Proteomes" id="UP000689967">
    <property type="component" value="Unassembled WGS sequence"/>
</dbReference>
<dbReference type="InterPro" id="IPR005471">
    <property type="entry name" value="Tscrpt_reg_IclR_N"/>
</dbReference>
<evidence type="ECO:0000313" key="4">
    <source>
        <dbReference type="EMBL" id="MBU8544820.1"/>
    </source>
</evidence>
<gene>
    <name evidence="4" type="ORF">JJQ90_13955</name>
</gene>
<keyword evidence="1" id="KW-0238">DNA-binding</keyword>
<dbReference type="PANTHER" id="PTHR30136">
    <property type="entry name" value="HELIX-TURN-HELIX TRANSCRIPTIONAL REGULATOR, ICLR FAMILY"/>
    <property type="match status" value="1"/>
</dbReference>
<accession>A0ABS6H7Y6</accession>
<feature type="domain" description="IclR-ED" evidence="3">
    <location>
        <begin position="78"/>
        <end position="266"/>
    </location>
</feature>